<dbReference type="Pfam" id="PF11904">
    <property type="entry name" value="ANKRD13_C"/>
    <property type="match status" value="2"/>
</dbReference>
<evidence type="ECO:0000256" key="2">
    <source>
        <dbReference type="ARBA" id="ARBA00022737"/>
    </source>
</evidence>
<comment type="function">
    <text evidence="7">Acts as a molecular chaperone for G protein-coupled receptors, regulating their biogenesis and exit from the ER.</text>
</comment>
<protein>
    <recommendedName>
        <fullName evidence="9">Ankyrin repeat domain-containing protein</fullName>
    </recommendedName>
</protein>
<dbReference type="Gene3D" id="1.25.40.20">
    <property type="entry name" value="Ankyrin repeat-containing domain"/>
    <property type="match status" value="1"/>
</dbReference>
<dbReference type="InterPro" id="IPR036770">
    <property type="entry name" value="Ankyrin_rpt-contain_sf"/>
</dbReference>
<dbReference type="InterPro" id="IPR002110">
    <property type="entry name" value="Ankyrin_rpt"/>
</dbReference>
<keyword evidence="5" id="KW-0472">Membrane</keyword>
<gene>
    <name evidence="10" type="ORF">BSTOLATCC_MIC34891</name>
</gene>
<evidence type="ECO:0000259" key="9">
    <source>
        <dbReference type="Pfam" id="PF11904"/>
    </source>
</evidence>
<dbReference type="InterPro" id="IPR021832">
    <property type="entry name" value="ANKRD13"/>
</dbReference>
<dbReference type="EMBL" id="CAJZBQ010000035">
    <property type="protein sequence ID" value="CAG9323855.1"/>
    <property type="molecule type" value="Genomic_DNA"/>
</dbReference>
<feature type="domain" description="Ankyrin repeat" evidence="9">
    <location>
        <begin position="439"/>
        <end position="532"/>
    </location>
</feature>
<dbReference type="PROSITE" id="PS50088">
    <property type="entry name" value="ANK_REPEAT"/>
    <property type="match status" value="1"/>
</dbReference>
<dbReference type="GO" id="GO:0005789">
    <property type="term" value="C:endoplasmic reticulum membrane"/>
    <property type="evidence" value="ECO:0007669"/>
    <property type="project" value="UniProtKB-SubCell"/>
</dbReference>
<evidence type="ECO:0000256" key="5">
    <source>
        <dbReference type="ARBA" id="ARBA00023136"/>
    </source>
</evidence>
<keyword evidence="4 8" id="KW-0040">ANK repeat</keyword>
<feature type="repeat" description="ANK" evidence="8">
    <location>
        <begin position="183"/>
        <end position="215"/>
    </location>
</feature>
<dbReference type="Pfam" id="PF00023">
    <property type="entry name" value="Ank"/>
    <property type="match status" value="1"/>
</dbReference>
<evidence type="ECO:0000256" key="4">
    <source>
        <dbReference type="ARBA" id="ARBA00023043"/>
    </source>
</evidence>
<organism evidence="10 11">
    <name type="scientific">Blepharisma stoltei</name>
    <dbReference type="NCBI Taxonomy" id="1481888"/>
    <lineage>
        <taxon>Eukaryota</taxon>
        <taxon>Sar</taxon>
        <taxon>Alveolata</taxon>
        <taxon>Ciliophora</taxon>
        <taxon>Postciliodesmatophora</taxon>
        <taxon>Heterotrichea</taxon>
        <taxon>Heterotrichida</taxon>
        <taxon>Blepharismidae</taxon>
        <taxon>Blepharisma</taxon>
    </lineage>
</organism>
<proteinExistence type="predicted"/>
<feature type="domain" description="Ankyrin repeat" evidence="9">
    <location>
        <begin position="301"/>
        <end position="401"/>
    </location>
</feature>
<evidence type="ECO:0000256" key="1">
    <source>
        <dbReference type="ARBA" id="ARBA00004586"/>
    </source>
</evidence>
<dbReference type="PROSITE" id="PS50297">
    <property type="entry name" value="ANK_REP_REGION"/>
    <property type="match status" value="1"/>
</dbReference>
<dbReference type="SUPFAM" id="SSF48403">
    <property type="entry name" value="Ankyrin repeat"/>
    <property type="match status" value="1"/>
</dbReference>
<evidence type="ECO:0000256" key="6">
    <source>
        <dbReference type="ARBA" id="ARBA00023186"/>
    </source>
</evidence>
<keyword evidence="3" id="KW-0256">Endoplasmic reticulum</keyword>
<name>A0AAU9JK44_9CILI</name>
<keyword evidence="6" id="KW-0143">Chaperone</keyword>
<evidence type="ECO:0000256" key="3">
    <source>
        <dbReference type="ARBA" id="ARBA00022824"/>
    </source>
</evidence>
<reference evidence="10" key="1">
    <citation type="submission" date="2021-09" db="EMBL/GenBank/DDBJ databases">
        <authorList>
            <consortium name="AG Swart"/>
            <person name="Singh M."/>
            <person name="Singh A."/>
            <person name="Seah K."/>
            <person name="Emmerich C."/>
        </authorList>
    </citation>
    <scope>NUCLEOTIDE SEQUENCE</scope>
    <source>
        <strain evidence="10">ATCC30299</strain>
    </source>
</reference>
<keyword evidence="2" id="KW-0677">Repeat</keyword>
<comment type="subcellular location">
    <subcellularLocation>
        <location evidence="1">Endoplasmic reticulum membrane</location>
    </subcellularLocation>
</comment>
<dbReference type="AlphaFoldDB" id="A0AAU9JK44"/>
<comment type="caution">
    <text evidence="10">The sequence shown here is derived from an EMBL/GenBank/DDBJ whole genome shotgun (WGS) entry which is preliminary data.</text>
</comment>
<dbReference type="Proteomes" id="UP001162131">
    <property type="component" value="Unassembled WGS sequence"/>
</dbReference>
<dbReference type="PANTHER" id="PTHR12447">
    <property type="entry name" value="ANKYRIN REPEAT DOMAIN-CONTAINING PROTEIN 13"/>
    <property type="match status" value="1"/>
</dbReference>
<dbReference type="InterPro" id="IPR055285">
    <property type="entry name" value="ANKRD13_C"/>
</dbReference>
<sequence length="676" mass="77908">MLLNLYSLLDYKESWQVWAASLKLDIKMKMRWGLNQLHSICQDCIAIINSHTFPSISHNERRLQVLKSLSLILQIKEKHVRFFPNDESKTLHRLRSLIHPLTWEQPLVRKVLYEFWKGVTISNISNAVESLLRYITLLPPLDSNDSFPLHKAVFERNLFRIRQLCAGEDNDRIYVDIDQVDFLGNTPLMLAVKLKRYEEVLVLVDHGADPKFRLSPEDPSPLEQALGMKDRHILSVLVAGYLRNTRETWVNHQEEFKKALSEMPDFSLIMRWECNSNLIPFVKKITPSDIYRIYKKGSQVRIDLTLIGWEGLKSKRGCLSIIYDSDEGKVIIVDHNNKTCKELEIDPSNEQVERVVEKLFKKKKISGEFEIFGVNVKPEKNWKGDPVTENVKNWNCVKYKLTCKAAADMEKRQIVLDKNLQSLKTFEEYLLYSQSSSRSENFNTVLLSPKSSKHISKDITATLMACESYPLSLKSFVPLLDLLTTVSKKANKLKPFLSHSMLSEIGFPVKAIIPIYASVKVIVTFESVLIAPPEDSLFEVDLTTNKIHYEELRLESEYSNPAISEESTAKMGDRSSDFYYQCEMSCSADESLDEAQQLFLSLNSFDDAQILLDSDEDFSEISEQYVPRPLPNSQFTNATGRKSLRQVIRGADMIRKLREFIDKRPRRSDNDVDIAL</sequence>
<keyword evidence="11" id="KW-1185">Reference proteome</keyword>
<evidence type="ECO:0000256" key="8">
    <source>
        <dbReference type="PROSITE-ProRule" id="PRU00023"/>
    </source>
</evidence>
<evidence type="ECO:0000256" key="7">
    <source>
        <dbReference type="ARBA" id="ARBA00037107"/>
    </source>
</evidence>
<accession>A0AAU9JK44</accession>
<evidence type="ECO:0000313" key="11">
    <source>
        <dbReference type="Proteomes" id="UP001162131"/>
    </source>
</evidence>
<evidence type="ECO:0000313" key="10">
    <source>
        <dbReference type="EMBL" id="CAG9323855.1"/>
    </source>
</evidence>
<dbReference type="PANTHER" id="PTHR12447:SF25">
    <property type="entry name" value="ANKYRIN REPEAT DOMAIN-CONTAINING PROTEIN 13C"/>
    <property type="match status" value="1"/>
</dbReference>